<keyword evidence="3 7" id="KW-0949">S-adenosyl-L-methionine</keyword>
<dbReference type="FunFam" id="3.40.50.150:FF:000071">
    <property type="entry name" value="Protein arginine N-methyltransferase 7"/>
    <property type="match status" value="1"/>
</dbReference>
<organism evidence="9 10">
    <name type="scientific">Chironomus riparius</name>
    <dbReference type="NCBI Taxonomy" id="315576"/>
    <lineage>
        <taxon>Eukaryota</taxon>
        <taxon>Metazoa</taxon>
        <taxon>Ecdysozoa</taxon>
        <taxon>Arthropoda</taxon>
        <taxon>Hexapoda</taxon>
        <taxon>Insecta</taxon>
        <taxon>Pterygota</taxon>
        <taxon>Neoptera</taxon>
        <taxon>Endopterygota</taxon>
        <taxon>Diptera</taxon>
        <taxon>Nematocera</taxon>
        <taxon>Chironomoidea</taxon>
        <taxon>Chironomidae</taxon>
        <taxon>Chironominae</taxon>
        <taxon>Chironomus</taxon>
    </lineage>
</organism>
<accession>A0A9N9RM75</accession>
<evidence type="ECO:0000259" key="8">
    <source>
        <dbReference type="Pfam" id="PF22528"/>
    </source>
</evidence>
<dbReference type="Pfam" id="PF22528">
    <property type="entry name" value="PRMT_C"/>
    <property type="match status" value="1"/>
</dbReference>
<dbReference type="Gene3D" id="2.70.160.11">
    <property type="entry name" value="Hnrnp arginine n-methyltransferase1"/>
    <property type="match status" value="2"/>
</dbReference>
<reference evidence="9" key="2">
    <citation type="submission" date="2022-10" db="EMBL/GenBank/DDBJ databases">
        <authorList>
            <consortium name="ENA_rothamsted_submissions"/>
            <consortium name="culmorum"/>
            <person name="King R."/>
        </authorList>
    </citation>
    <scope>NUCLEOTIDE SEQUENCE</scope>
</reference>
<dbReference type="AlphaFoldDB" id="A0A9N9RM75"/>
<comment type="function">
    <text evidence="6">Arginine methyltransferase that can both catalyze the formation of omega-N monomethylarginine (MMA) and symmetrical dimethylarginine (sDMA).</text>
</comment>
<gene>
    <name evidence="9" type="ORF">CHIRRI_LOCUS2783</name>
</gene>
<evidence type="ECO:0000256" key="4">
    <source>
        <dbReference type="ARBA" id="ARBA00022737"/>
    </source>
</evidence>
<dbReference type="EC" id="2.1.1.-" evidence="6"/>
<dbReference type="Gene3D" id="3.40.50.150">
    <property type="entry name" value="Vaccinia Virus protein VP39"/>
    <property type="match status" value="2"/>
</dbReference>
<dbReference type="GO" id="GO:0016274">
    <property type="term" value="F:protein-arginine N-methyltransferase activity"/>
    <property type="evidence" value="ECO:0007669"/>
    <property type="project" value="InterPro"/>
</dbReference>
<dbReference type="Pfam" id="PF06325">
    <property type="entry name" value="PrmA"/>
    <property type="match status" value="1"/>
</dbReference>
<comment type="function">
    <text evidence="5">Essential arginine methyltransferase that can both catalyze the formation of omega-N monomethylarginine (MMA) and symmetrical dimethylarginine (sDMA). Specifically mediates the symmetrical dimethylation of arginine residues in the small nuclear ribonucleoproteins SmD1 and SmD3.</text>
</comment>
<dbReference type="InterPro" id="IPR025799">
    <property type="entry name" value="Arg_MeTrfase"/>
</dbReference>
<keyword evidence="10" id="KW-1185">Reference proteome</keyword>
<reference evidence="9" key="1">
    <citation type="submission" date="2022-01" db="EMBL/GenBank/DDBJ databases">
        <authorList>
            <person name="King R."/>
        </authorList>
    </citation>
    <scope>NUCLEOTIDE SEQUENCE</scope>
</reference>
<dbReference type="PROSITE" id="PS51678">
    <property type="entry name" value="SAM_MT_PRMT"/>
    <property type="match status" value="1"/>
</dbReference>
<dbReference type="EMBL" id="OU895877">
    <property type="protein sequence ID" value="CAG9799825.1"/>
    <property type="molecule type" value="Genomic_DNA"/>
</dbReference>
<dbReference type="GO" id="GO:0042054">
    <property type="term" value="F:histone methyltransferase activity"/>
    <property type="evidence" value="ECO:0007669"/>
    <property type="project" value="TreeGrafter"/>
</dbReference>
<sequence>MEKNEVFDYFQEIARSAFADMLHDTERNQKYSAALKETIENVKKEEKEANVLDIGTGTGLLAMLASQHGADSVVTIETFSPVSQFARKIIEKNGFKDKIKVINKHSTEVKVGDHEEMKQKANILVAEVFDTELIGEGALKTYNDAHRNLLDDDCIAIPHKANVYIQIVKSELASSWYTLKDMKIDEDQVIKAPDDVTKCRGLSSINDIQLSQFPLNEFKAITEPVKICEFNFSSNKLIPNDESFNYSFKSKEDTESIIIFFWWDIHMNESGSILLSCAPYWAHPDTNSINNEIEKRNGIPWRDHWMQGCYYVPKSLEKGLNYVLTASHDEFSWFFDVYNESKVEKIERPMCSCFLHICNSRNQIMQMNDESKRQAFMKLLRNVDLNNVLFIGDHSLISLIAANISTAKKITVYQEDELCFKSLRKFIECNNLNHKINLINDLTNVKDITHLIADPCFNSAILPLDNISQITTIVQNLCKLNQQPFKVFPQRARIFTVPVHFLNLHKIRWPLESSCEGFNHECFDEVVELASKIADDNVEPFSLWEYPCYALGKRSNIFEVDFNANKISQAVTNIEIDNFSRSCNGMAFWIEWILDENDIIISTGPLNEIVSGELINWKFDRQAVHLIHYKDIVTGILKSIDIKFHLKDEIAFDFSYHYEK</sequence>
<dbReference type="OrthoDB" id="412876at2759"/>
<dbReference type="SUPFAM" id="SSF53335">
    <property type="entry name" value="S-adenosyl-L-methionine-dependent methyltransferases"/>
    <property type="match status" value="1"/>
</dbReference>
<keyword evidence="4" id="KW-0677">Repeat</keyword>
<keyword evidence="1 7" id="KW-0489">Methyltransferase</keyword>
<dbReference type="PANTHER" id="PTHR11006">
    <property type="entry name" value="PROTEIN ARGININE N-METHYLTRANSFERASE"/>
    <property type="match status" value="1"/>
</dbReference>
<feature type="domain" description="Protein arginine N-methyltransferase" evidence="8">
    <location>
        <begin position="159"/>
        <end position="317"/>
    </location>
</feature>
<dbReference type="GO" id="GO:0032259">
    <property type="term" value="P:methylation"/>
    <property type="evidence" value="ECO:0007669"/>
    <property type="project" value="UniProtKB-KW"/>
</dbReference>
<keyword evidence="2 7" id="KW-0808">Transferase</keyword>
<evidence type="ECO:0000313" key="10">
    <source>
        <dbReference type="Proteomes" id="UP001153620"/>
    </source>
</evidence>
<dbReference type="PIRSF" id="PIRSF036946">
    <property type="entry name" value="Arg_N-mtase"/>
    <property type="match status" value="1"/>
</dbReference>
<dbReference type="PANTHER" id="PTHR11006:SF4">
    <property type="entry name" value="PROTEIN ARGININE N-METHYLTRANSFERASE 7"/>
    <property type="match status" value="1"/>
</dbReference>
<evidence type="ECO:0000256" key="2">
    <source>
        <dbReference type="ARBA" id="ARBA00022679"/>
    </source>
</evidence>
<dbReference type="InterPro" id="IPR055135">
    <property type="entry name" value="PRMT_dom"/>
</dbReference>
<evidence type="ECO:0000256" key="1">
    <source>
        <dbReference type="ARBA" id="ARBA00022603"/>
    </source>
</evidence>
<dbReference type="InterPro" id="IPR014644">
    <property type="entry name" value="MeTrfase_PRMT7"/>
</dbReference>
<proteinExistence type="inferred from homology"/>
<evidence type="ECO:0000256" key="7">
    <source>
        <dbReference type="PROSITE-ProRule" id="PRU01015"/>
    </source>
</evidence>
<dbReference type="InterPro" id="IPR029063">
    <property type="entry name" value="SAM-dependent_MTases_sf"/>
</dbReference>
<name>A0A9N9RM75_9DIPT</name>
<evidence type="ECO:0000256" key="5">
    <source>
        <dbReference type="ARBA" id="ARBA00025081"/>
    </source>
</evidence>
<dbReference type="Proteomes" id="UP001153620">
    <property type="component" value="Chromosome 1"/>
</dbReference>
<comment type="similarity">
    <text evidence="6">Belongs to the class I-like SAM-binding methyltransferase superfamily. Protein arginine N-methyltransferase family. PRMT7 subfamily.</text>
</comment>
<evidence type="ECO:0000313" key="9">
    <source>
        <dbReference type="EMBL" id="CAG9799825.1"/>
    </source>
</evidence>
<evidence type="ECO:0000256" key="6">
    <source>
        <dbReference type="PIRNR" id="PIRNR036946"/>
    </source>
</evidence>
<protein>
    <recommendedName>
        <fullName evidence="6">Protein arginine N-methyltransferase</fullName>
        <ecNumber evidence="6">2.1.1.-</ecNumber>
    </recommendedName>
</protein>
<evidence type="ECO:0000256" key="3">
    <source>
        <dbReference type="ARBA" id="ARBA00022691"/>
    </source>
</evidence>
<dbReference type="CDD" id="cd02440">
    <property type="entry name" value="AdoMet_MTases"/>
    <property type="match status" value="1"/>
</dbReference>